<organism evidence="1 2">
    <name type="scientific">Cenococcum geophilum 1.58</name>
    <dbReference type="NCBI Taxonomy" id="794803"/>
    <lineage>
        <taxon>Eukaryota</taxon>
        <taxon>Fungi</taxon>
        <taxon>Dikarya</taxon>
        <taxon>Ascomycota</taxon>
        <taxon>Pezizomycotina</taxon>
        <taxon>Dothideomycetes</taxon>
        <taxon>Pleosporomycetidae</taxon>
        <taxon>Gloniales</taxon>
        <taxon>Gloniaceae</taxon>
        <taxon>Cenococcum</taxon>
    </lineage>
</organism>
<dbReference type="EMBL" id="KV748277">
    <property type="protein sequence ID" value="OCK86959.1"/>
    <property type="molecule type" value="Genomic_DNA"/>
</dbReference>
<dbReference type="Proteomes" id="UP000250078">
    <property type="component" value="Unassembled WGS sequence"/>
</dbReference>
<sequence length="185" mass="20790">MDNCRLDLNQALVAQAPLANLLRNLLSDGEQEQIKQQFDHECRRDSQVLWSGVPREVAQAWADNRKLQTLTTAMGPLMDTRHPSCLKPKKSPRQWSIYMKGASALFACHITRSSKVTVLSPPPPEKLNPSGHTNYQLIEEPILKGIIGGHSVGCIQMVHPTVGGAEEFSYQSWPVDRTEEWTENF</sequence>
<protein>
    <submittedName>
        <fullName evidence="1">Uncharacterized protein</fullName>
    </submittedName>
</protein>
<evidence type="ECO:0000313" key="1">
    <source>
        <dbReference type="EMBL" id="OCK86959.1"/>
    </source>
</evidence>
<accession>A0ACC8EKX7</accession>
<feature type="non-terminal residue" evidence="1">
    <location>
        <position position="185"/>
    </location>
</feature>
<evidence type="ECO:0000313" key="2">
    <source>
        <dbReference type="Proteomes" id="UP000250078"/>
    </source>
</evidence>
<proteinExistence type="predicted"/>
<name>A0ACC8EKX7_9PEZI</name>
<reference evidence="1 2" key="1">
    <citation type="journal article" date="2016" name="Nat. Commun.">
        <title>Ectomycorrhizal ecology is imprinted in the genome of the dominant symbiotic fungus Cenococcum geophilum.</title>
        <authorList>
            <consortium name="DOE Joint Genome Institute"/>
            <person name="Peter M."/>
            <person name="Kohler A."/>
            <person name="Ohm R.A."/>
            <person name="Kuo A."/>
            <person name="Krutzmann J."/>
            <person name="Morin E."/>
            <person name="Arend M."/>
            <person name="Barry K.W."/>
            <person name="Binder M."/>
            <person name="Choi C."/>
            <person name="Clum A."/>
            <person name="Copeland A."/>
            <person name="Grisel N."/>
            <person name="Haridas S."/>
            <person name="Kipfer T."/>
            <person name="LaButti K."/>
            <person name="Lindquist E."/>
            <person name="Lipzen A."/>
            <person name="Maire R."/>
            <person name="Meier B."/>
            <person name="Mihaltcheva S."/>
            <person name="Molinier V."/>
            <person name="Murat C."/>
            <person name="Poggeler S."/>
            <person name="Quandt C.A."/>
            <person name="Sperisen C."/>
            <person name="Tritt A."/>
            <person name="Tisserant E."/>
            <person name="Crous P.W."/>
            <person name="Henrissat B."/>
            <person name="Nehls U."/>
            <person name="Egli S."/>
            <person name="Spatafora J.W."/>
            <person name="Grigoriev I.V."/>
            <person name="Martin F.M."/>
        </authorList>
    </citation>
    <scope>NUCLEOTIDE SEQUENCE [LARGE SCALE GENOMIC DNA]</scope>
    <source>
        <strain evidence="1 2">1.58</strain>
    </source>
</reference>
<gene>
    <name evidence="1" type="ORF">K441DRAFT_596829</name>
</gene>
<keyword evidence="2" id="KW-1185">Reference proteome</keyword>